<proteinExistence type="predicted"/>
<name>A0A5C1Y8R5_9MICO</name>
<dbReference type="AlphaFoldDB" id="A0A5C1Y8R5"/>
<dbReference type="RefSeq" id="WP_149325468.1">
    <property type="nucleotide sequence ID" value="NZ_CP043504.1"/>
</dbReference>
<dbReference type="PANTHER" id="PTHR43798:SF33">
    <property type="entry name" value="HYDROLASE, PUTATIVE (AFU_ORTHOLOGUE AFUA_2G14860)-RELATED"/>
    <property type="match status" value="1"/>
</dbReference>
<keyword evidence="2" id="KW-0378">Hydrolase</keyword>
<reference evidence="2 3" key="1">
    <citation type="submission" date="2019-09" db="EMBL/GenBank/DDBJ databases">
        <title>Genome sequencing of strain KACC 19322.</title>
        <authorList>
            <person name="Heo J."/>
            <person name="Kim S.-J."/>
            <person name="Kim J.-S."/>
            <person name="Hong S.-B."/>
            <person name="Kwon S.-W."/>
        </authorList>
    </citation>
    <scope>NUCLEOTIDE SEQUENCE [LARGE SCALE GENOMIC DNA]</scope>
    <source>
        <strain evidence="2 3">KACC 19322</strain>
    </source>
</reference>
<evidence type="ECO:0000313" key="2">
    <source>
        <dbReference type="EMBL" id="QEO10050.1"/>
    </source>
</evidence>
<feature type="domain" description="AB hydrolase-1" evidence="1">
    <location>
        <begin position="42"/>
        <end position="286"/>
    </location>
</feature>
<gene>
    <name evidence="2" type="ORF">FLP23_08560</name>
</gene>
<dbReference type="GO" id="GO:0016787">
    <property type="term" value="F:hydrolase activity"/>
    <property type="evidence" value="ECO:0007669"/>
    <property type="project" value="UniProtKB-KW"/>
</dbReference>
<dbReference type="PRINTS" id="PR00412">
    <property type="entry name" value="EPOXHYDRLASE"/>
</dbReference>
<dbReference type="InterPro" id="IPR000639">
    <property type="entry name" value="Epox_hydrolase-like"/>
</dbReference>
<dbReference type="PRINTS" id="PR00111">
    <property type="entry name" value="ABHYDROLASE"/>
</dbReference>
<evidence type="ECO:0000313" key="3">
    <source>
        <dbReference type="Proteomes" id="UP000322159"/>
    </source>
</evidence>
<dbReference type="PANTHER" id="PTHR43798">
    <property type="entry name" value="MONOACYLGLYCEROL LIPASE"/>
    <property type="match status" value="1"/>
</dbReference>
<dbReference type="GO" id="GO:0016020">
    <property type="term" value="C:membrane"/>
    <property type="evidence" value="ECO:0007669"/>
    <property type="project" value="TreeGrafter"/>
</dbReference>
<accession>A0A5C1Y8R5</accession>
<dbReference type="Proteomes" id="UP000322159">
    <property type="component" value="Chromosome"/>
</dbReference>
<dbReference type="InterPro" id="IPR029058">
    <property type="entry name" value="AB_hydrolase_fold"/>
</dbReference>
<dbReference type="Pfam" id="PF12697">
    <property type="entry name" value="Abhydrolase_6"/>
    <property type="match status" value="1"/>
</dbReference>
<dbReference type="InterPro" id="IPR050266">
    <property type="entry name" value="AB_hydrolase_sf"/>
</dbReference>
<keyword evidence="3" id="KW-1185">Reference proteome</keyword>
<evidence type="ECO:0000259" key="1">
    <source>
        <dbReference type="Pfam" id="PF12697"/>
    </source>
</evidence>
<dbReference type="Gene3D" id="3.40.50.1820">
    <property type="entry name" value="alpha/beta hydrolase"/>
    <property type="match status" value="1"/>
</dbReference>
<dbReference type="SUPFAM" id="SSF53474">
    <property type="entry name" value="alpha/beta-Hydrolases"/>
    <property type="match status" value="1"/>
</dbReference>
<dbReference type="KEGG" id="lyk:FLP23_08560"/>
<protein>
    <submittedName>
        <fullName evidence="2">Alpha/beta hydrolase</fullName>
    </submittedName>
</protein>
<sequence>MPVPTPHAEALARIPVRAREAQILGSTTRFWDYGPEDARDVIVLAHGYRGDHHGLEPVIAQLPEVRIISPDLPGFGASTPLTEAPHSIAGYARWLTAFVESLALAAPPVVLGHSFGSMVSSHAVADGLDARALILLNPISADPKLAAGRVITALTRAFYGVSRAFPEPVARVWLGNWVIVQFMSMSLVMNGDPQLTKWIHEEHHRYFNGFSDSRTVAEAFRASLSTQVGEAAARVTVPTVMIAGELDRIAPLDGQKRTVGLFPDASLVVIEGVGHLPHYEKPVEVALAIRGFLATLPAESPR</sequence>
<dbReference type="OrthoDB" id="5195507at2"/>
<dbReference type="EMBL" id="CP043504">
    <property type="protein sequence ID" value="QEO10050.1"/>
    <property type="molecule type" value="Genomic_DNA"/>
</dbReference>
<dbReference type="InterPro" id="IPR000073">
    <property type="entry name" value="AB_hydrolase_1"/>
</dbReference>
<organism evidence="2 3">
    <name type="scientific">Protaetiibacter larvae</name>
    <dbReference type="NCBI Taxonomy" id="2592654"/>
    <lineage>
        <taxon>Bacteria</taxon>
        <taxon>Bacillati</taxon>
        <taxon>Actinomycetota</taxon>
        <taxon>Actinomycetes</taxon>
        <taxon>Micrococcales</taxon>
        <taxon>Microbacteriaceae</taxon>
        <taxon>Protaetiibacter</taxon>
    </lineage>
</organism>